<dbReference type="InterPro" id="IPR039356">
    <property type="entry name" value="YfbR/HDDC2"/>
</dbReference>
<feature type="domain" description="HD/PDEase" evidence="14">
    <location>
        <begin position="76"/>
        <end position="199"/>
    </location>
</feature>
<dbReference type="Proteomes" id="UP000799766">
    <property type="component" value="Unassembled WGS sequence"/>
</dbReference>
<name>A0A6A6NTJ9_9PEZI</name>
<accession>A0A6A6NTJ9</accession>
<evidence type="ECO:0000313" key="15">
    <source>
        <dbReference type="EMBL" id="KAF2455071.1"/>
    </source>
</evidence>
<dbReference type="EC" id="3.1.3.89" evidence="8"/>
<evidence type="ECO:0000256" key="7">
    <source>
        <dbReference type="ARBA" id="ARBA00011738"/>
    </source>
</evidence>
<comment type="cofactor">
    <cofactor evidence="3">
        <name>Co(2+)</name>
        <dbReference type="ChEBI" id="CHEBI:48828"/>
    </cofactor>
</comment>
<evidence type="ECO:0000256" key="1">
    <source>
        <dbReference type="ARBA" id="ARBA00001638"/>
    </source>
</evidence>
<comment type="catalytic activity">
    <reaction evidence="1">
        <text>a 2'-deoxyribonucleoside 5'-phosphate + H2O = a 2'-deoxyribonucleoside + phosphate</text>
        <dbReference type="Rhea" id="RHEA:36167"/>
        <dbReference type="ChEBI" id="CHEBI:15377"/>
        <dbReference type="ChEBI" id="CHEBI:18274"/>
        <dbReference type="ChEBI" id="CHEBI:43474"/>
        <dbReference type="ChEBI" id="CHEBI:65317"/>
        <dbReference type="EC" id="3.1.3.89"/>
    </reaction>
</comment>
<dbReference type="SUPFAM" id="SSF109604">
    <property type="entry name" value="HD-domain/PDEase-like"/>
    <property type="match status" value="1"/>
</dbReference>
<evidence type="ECO:0000256" key="10">
    <source>
        <dbReference type="ARBA" id="ARBA00022801"/>
    </source>
</evidence>
<evidence type="ECO:0000256" key="11">
    <source>
        <dbReference type="ARBA" id="ARBA00022842"/>
    </source>
</evidence>
<dbReference type="GO" id="GO:0002953">
    <property type="term" value="F:5'-deoxynucleotidase activity"/>
    <property type="evidence" value="ECO:0007669"/>
    <property type="project" value="UniProtKB-EC"/>
</dbReference>
<proteinExistence type="inferred from homology"/>
<comment type="subunit">
    <text evidence="7">Homodimer.</text>
</comment>
<sequence length="263" mass="30022">MVEARDAPQTNDPPNPNAGKLTEEDVKKSHWTVESVLSTLPERPQPNAESPLPFFHVLERLKTTKRAGWRRFGIDHGESISDHMYRMSIITMLAPPALAARLDIPRCTKMALVHDMAELLVGDITPVDKVPKEEKSRRETATMDYLCGGLLGGWSGGLQAEDIRAIWQEYEDDRTEEAKFVHDVDKMELLLQMVEYERTHECAVDLGEFCWVATKVKMPEVREWSVTVLQERVKLWKSLGKKPLFPQCYRQRIVVIISVPLAS</sequence>
<dbReference type="OrthoDB" id="10254258at2759"/>
<dbReference type="FunFam" id="1.10.3210.10:FF:000011">
    <property type="entry name" value="HD domain-containing protein 2"/>
    <property type="match status" value="1"/>
</dbReference>
<keyword evidence="11" id="KW-0460">Magnesium</keyword>
<evidence type="ECO:0000256" key="9">
    <source>
        <dbReference type="ARBA" id="ARBA00022723"/>
    </source>
</evidence>
<gene>
    <name evidence="15" type="ORF">BDY21DRAFT_387191</name>
</gene>
<evidence type="ECO:0000256" key="5">
    <source>
        <dbReference type="ARBA" id="ARBA00004074"/>
    </source>
</evidence>
<comment type="similarity">
    <text evidence="6">Belongs to the HDDC2 family.</text>
</comment>
<dbReference type="Gene3D" id="1.10.3210.10">
    <property type="entry name" value="Hypothetical protein af1432"/>
    <property type="match status" value="1"/>
</dbReference>
<protein>
    <recommendedName>
        <fullName evidence="8">5'-deoxynucleotidase</fullName>
        <ecNumber evidence="8">3.1.3.89</ecNumber>
    </recommendedName>
</protein>
<comment type="cofactor">
    <cofactor evidence="2">
        <name>Mn(2+)</name>
        <dbReference type="ChEBI" id="CHEBI:29035"/>
    </cofactor>
</comment>
<reference evidence="15" key="1">
    <citation type="journal article" date="2020" name="Stud. Mycol.">
        <title>101 Dothideomycetes genomes: a test case for predicting lifestyles and emergence of pathogens.</title>
        <authorList>
            <person name="Haridas S."/>
            <person name="Albert R."/>
            <person name="Binder M."/>
            <person name="Bloem J."/>
            <person name="Labutti K."/>
            <person name="Salamov A."/>
            <person name="Andreopoulos B."/>
            <person name="Baker S."/>
            <person name="Barry K."/>
            <person name="Bills G."/>
            <person name="Bluhm B."/>
            <person name="Cannon C."/>
            <person name="Castanera R."/>
            <person name="Culley D."/>
            <person name="Daum C."/>
            <person name="Ezra D."/>
            <person name="Gonzalez J."/>
            <person name="Henrissat B."/>
            <person name="Kuo A."/>
            <person name="Liang C."/>
            <person name="Lipzen A."/>
            <person name="Lutzoni F."/>
            <person name="Magnuson J."/>
            <person name="Mondo S."/>
            <person name="Nolan M."/>
            <person name="Ohm R."/>
            <person name="Pangilinan J."/>
            <person name="Park H.-J."/>
            <person name="Ramirez L."/>
            <person name="Alfaro M."/>
            <person name="Sun H."/>
            <person name="Tritt A."/>
            <person name="Yoshinaga Y."/>
            <person name="Zwiers L.-H."/>
            <person name="Turgeon B."/>
            <person name="Goodwin S."/>
            <person name="Spatafora J."/>
            <person name="Crous P."/>
            <person name="Grigoriev I."/>
        </authorList>
    </citation>
    <scope>NUCLEOTIDE SEQUENCE</scope>
    <source>
        <strain evidence="15">ATCC 16933</strain>
    </source>
</reference>
<evidence type="ECO:0000256" key="3">
    <source>
        <dbReference type="ARBA" id="ARBA00001941"/>
    </source>
</evidence>
<comment type="function">
    <text evidence="5">Catalyzes the dephosphorylation of the nucleoside 5'-monophosphates deoxyadenosine monophosphate (dAMP), deoxycytidine monophosphate (dCMP), deoxyguanosine monophosphate (dGMP) and deoxythymidine monophosphate (dTMP).</text>
</comment>
<comment type="cofactor">
    <cofactor evidence="4">
        <name>Mg(2+)</name>
        <dbReference type="ChEBI" id="CHEBI:18420"/>
    </cofactor>
</comment>
<dbReference type="InterPro" id="IPR006674">
    <property type="entry name" value="HD_domain"/>
</dbReference>
<keyword evidence="12" id="KW-0170">Cobalt</keyword>
<feature type="region of interest" description="Disordered" evidence="13">
    <location>
        <begin position="1"/>
        <end position="27"/>
    </location>
</feature>
<dbReference type="GO" id="GO:0046872">
    <property type="term" value="F:metal ion binding"/>
    <property type="evidence" value="ECO:0007669"/>
    <property type="project" value="UniProtKB-KW"/>
</dbReference>
<keyword evidence="9" id="KW-0479">Metal-binding</keyword>
<dbReference type="InterPro" id="IPR003607">
    <property type="entry name" value="HD/PDEase_dom"/>
</dbReference>
<evidence type="ECO:0000256" key="12">
    <source>
        <dbReference type="ARBA" id="ARBA00023285"/>
    </source>
</evidence>
<keyword evidence="16" id="KW-1185">Reference proteome</keyword>
<organism evidence="15 16">
    <name type="scientific">Lineolata rhizophorae</name>
    <dbReference type="NCBI Taxonomy" id="578093"/>
    <lineage>
        <taxon>Eukaryota</taxon>
        <taxon>Fungi</taxon>
        <taxon>Dikarya</taxon>
        <taxon>Ascomycota</taxon>
        <taxon>Pezizomycotina</taxon>
        <taxon>Dothideomycetes</taxon>
        <taxon>Dothideomycetes incertae sedis</taxon>
        <taxon>Lineolatales</taxon>
        <taxon>Lineolataceae</taxon>
        <taxon>Lineolata</taxon>
    </lineage>
</organism>
<evidence type="ECO:0000259" key="14">
    <source>
        <dbReference type="SMART" id="SM00471"/>
    </source>
</evidence>
<dbReference type="Pfam" id="PF13023">
    <property type="entry name" value="HD_3"/>
    <property type="match status" value="1"/>
</dbReference>
<dbReference type="EMBL" id="MU001688">
    <property type="protein sequence ID" value="KAF2455071.1"/>
    <property type="molecule type" value="Genomic_DNA"/>
</dbReference>
<evidence type="ECO:0000256" key="8">
    <source>
        <dbReference type="ARBA" id="ARBA00012964"/>
    </source>
</evidence>
<evidence type="ECO:0000256" key="2">
    <source>
        <dbReference type="ARBA" id="ARBA00001936"/>
    </source>
</evidence>
<dbReference type="GO" id="GO:0009159">
    <property type="term" value="P:deoxyribonucleoside monophosphate catabolic process"/>
    <property type="evidence" value="ECO:0007669"/>
    <property type="project" value="UniProtKB-ARBA"/>
</dbReference>
<evidence type="ECO:0000313" key="16">
    <source>
        <dbReference type="Proteomes" id="UP000799766"/>
    </source>
</evidence>
<keyword evidence="10" id="KW-0378">Hydrolase</keyword>
<dbReference type="GO" id="GO:0005737">
    <property type="term" value="C:cytoplasm"/>
    <property type="evidence" value="ECO:0007669"/>
    <property type="project" value="TreeGrafter"/>
</dbReference>
<dbReference type="SMART" id="SM00471">
    <property type="entry name" value="HDc"/>
    <property type="match status" value="1"/>
</dbReference>
<evidence type="ECO:0000256" key="13">
    <source>
        <dbReference type="SAM" id="MobiDB-lite"/>
    </source>
</evidence>
<evidence type="ECO:0000256" key="6">
    <source>
        <dbReference type="ARBA" id="ARBA00009999"/>
    </source>
</evidence>
<dbReference type="AlphaFoldDB" id="A0A6A6NTJ9"/>
<dbReference type="PANTHER" id="PTHR11845:SF13">
    <property type="entry name" value="5'-DEOXYNUCLEOTIDASE HDDC2"/>
    <property type="match status" value="1"/>
</dbReference>
<evidence type="ECO:0000256" key="4">
    <source>
        <dbReference type="ARBA" id="ARBA00001946"/>
    </source>
</evidence>
<dbReference type="PANTHER" id="PTHR11845">
    <property type="entry name" value="5'-DEOXYNUCLEOTIDASE HDDC2"/>
    <property type="match status" value="1"/>
</dbReference>